<proteinExistence type="predicted"/>
<evidence type="ECO:0000313" key="1">
    <source>
        <dbReference type="EMBL" id="CAE0787554.1"/>
    </source>
</evidence>
<evidence type="ECO:0008006" key="2">
    <source>
        <dbReference type="Google" id="ProtNLM"/>
    </source>
</evidence>
<dbReference type="EMBL" id="HBIZ01065591">
    <property type="protein sequence ID" value="CAE0787554.1"/>
    <property type="molecule type" value="Transcribed_RNA"/>
</dbReference>
<reference evidence="1" key="1">
    <citation type="submission" date="2021-01" db="EMBL/GenBank/DDBJ databases">
        <authorList>
            <person name="Corre E."/>
            <person name="Pelletier E."/>
            <person name="Niang G."/>
            <person name="Scheremetjew M."/>
            <person name="Finn R."/>
            <person name="Kale V."/>
            <person name="Holt S."/>
            <person name="Cochrane G."/>
            <person name="Meng A."/>
            <person name="Brown T."/>
            <person name="Cohen L."/>
        </authorList>
    </citation>
    <scope>NUCLEOTIDE SEQUENCE</scope>
    <source>
        <strain evidence="1">CCMP645</strain>
    </source>
</reference>
<name>A0A7S4FD09_CHRCT</name>
<organism evidence="1">
    <name type="scientific">Chrysotila carterae</name>
    <name type="common">Marine alga</name>
    <name type="synonym">Syracosphaera carterae</name>
    <dbReference type="NCBI Taxonomy" id="13221"/>
    <lineage>
        <taxon>Eukaryota</taxon>
        <taxon>Haptista</taxon>
        <taxon>Haptophyta</taxon>
        <taxon>Prymnesiophyceae</taxon>
        <taxon>Isochrysidales</taxon>
        <taxon>Isochrysidaceae</taxon>
        <taxon>Chrysotila</taxon>
    </lineage>
</organism>
<sequence length="163" mass="17631">MPSPSPISSSHAAHASFTFNCTLLTPRTLLASLTPSTERLLSVCLPCCQALSMSQGAYESEVSKRRAASLARVPEEPAEGLAGNSLICVHVGDSQVWRRFESCNTLEDILHFARSIPGAPLGKATMHNITLNPAVDLDLERELGLTLQRLELWPTGHVRIDSA</sequence>
<protein>
    <recommendedName>
        <fullName evidence="2">UBX domain-containing protein</fullName>
    </recommendedName>
</protein>
<accession>A0A7S4FD09</accession>
<gene>
    <name evidence="1" type="ORF">PCAR00345_LOCUS40262</name>
</gene>
<dbReference type="AlphaFoldDB" id="A0A7S4FD09"/>